<dbReference type="OrthoDB" id="2747330at2759"/>
<dbReference type="PROSITE" id="PS51767">
    <property type="entry name" value="PEPTIDASE_A1"/>
    <property type="match status" value="1"/>
</dbReference>
<dbReference type="InterPro" id="IPR021109">
    <property type="entry name" value="Peptidase_aspartic_dom_sf"/>
</dbReference>
<dbReference type="AlphaFoldDB" id="A0A835L0M0"/>
<feature type="region of interest" description="Disordered" evidence="3">
    <location>
        <begin position="277"/>
        <end position="343"/>
    </location>
</feature>
<gene>
    <name evidence="5" type="ORF">HU200_000987</name>
</gene>
<evidence type="ECO:0000256" key="2">
    <source>
        <dbReference type="PIRSR" id="PIRSR601461-1"/>
    </source>
</evidence>
<dbReference type="FunFam" id="2.40.70.10:FF:000031">
    <property type="entry name" value="Aspartyl protease AED1"/>
    <property type="match status" value="1"/>
</dbReference>
<dbReference type="InterPro" id="IPR032799">
    <property type="entry name" value="TAXi_C"/>
</dbReference>
<proteinExistence type="inferred from homology"/>
<organism evidence="5 6">
    <name type="scientific">Digitaria exilis</name>
    <dbReference type="NCBI Taxonomy" id="1010633"/>
    <lineage>
        <taxon>Eukaryota</taxon>
        <taxon>Viridiplantae</taxon>
        <taxon>Streptophyta</taxon>
        <taxon>Embryophyta</taxon>
        <taxon>Tracheophyta</taxon>
        <taxon>Spermatophyta</taxon>
        <taxon>Magnoliopsida</taxon>
        <taxon>Liliopsida</taxon>
        <taxon>Poales</taxon>
        <taxon>Poaceae</taxon>
        <taxon>PACMAD clade</taxon>
        <taxon>Panicoideae</taxon>
        <taxon>Panicodae</taxon>
        <taxon>Paniceae</taxon>
        <taxon>Anthephorinae</taxon>
        <taxon>Digitaria</taxon>
    </lineage>
</organism>
<feature type="domain" description="Peptidase A1" evidence="4">
    <location>
        <begin position="425"/>
        <end position="764"/>
    </location>
</feature>
<evidence type="ECO:0000256" key="1">
    <source>
        <dbReference type="ARBA" id="ARBA00007447"/>
    </source>
</evidence>
<dbReference type="Gene3D" id="2.40.70.10">
    <property type="entry name" value="Acid Proteases"/>
    <property type="match status" value="2"/>
</dbReference>
<evidence type="ECO:0000256" key="3">
    <source>
        <dbReference type="SAM" id="MobiDB-lite"/>
    </source>
</evidence>
<comment type="caution">
    <text evidence="5">The sequence shown here is derived from an EMBL/GenBank/DDBJ whole genome shotgun (WGS) entry which is preliminary data.</text>
</comment>
<feature type="region of interest" description="Disordered" evidence="3">
    <location>
        <begin position="367"/>
        <end position="415"/>
    </location>
</feature>
<dbReference type="EMBL" id="JACEFO010000112">
    <property type="protein sequence ID" value="KAF8781018.1"/>
    <property type="molecule type" value="Genomic_DNA"/>
</dbReference>
<feature type="compositionally biased region" description="Basic residues" evidence="3">
    <location>
        <begin position="317"/>
        <end position="343"/>
    </location>
</feature>
<feature type="active site" evidence="2">
    <location>
        <position position="647"/>
    </location>
</feature>
<accession>A0A835L0M0</accession>
<name>A0A835L0M0_9POAL</name>
<evidence type="ECO:0000313" key="6">
    <source>
        <dbReference type="Proteomes" id="UP000636709"/>
    </source>
</evidence>
<dbReference type="GO" id="GO:0006508">
    <property type="term" value="P:proteolysis"/>
    <property type="evidence" value="ECO:0007669"/>
    <property type="project" value="InterPro"/>
</dbReference>
<dbReference type="PANTHER" id="PTHR13683:SF764">
    <property type="entry name" value="ASPARTYL PROTEASE AED1"/>
    <property type="match status" value="1"/>
</dbReference>
<dbReference type="Pfam" id="PF14543">
    <property type="entry name" value="TAXi_N"/>
    <property type="match status" value="1"/>
</dbReference>
<dbReference type="Proteomes" id="UP000636709">
    <property type="component" value="Unassembled WGS sequence"/>
</dbReference>
<dbReference type="InterPro" id="IPR032861">
    <property type="entry name" value="TAXi_N"/>
</dbReference>
<dbReference type="Pfam" id="PF14541">
    <property type="entry name" value="TAXi_C"/>
    <property type="match status" value="1"/>
</dbReference>
<reference evidence="5" key="1">
    <citation type="submission" date="2020-07" db="EMBL/GenBank/DDBJ databases">
        <title>Genome sequence and genetic diversity analysis of an under-domesticated orphan crop, white fonio (Digitaria exilis).</title>
        <authorList>
            <person name="Bennetzen J.L."/>
            <person name="Chen S."/>
            <person name="Ma X."/>
            <person name="Wang X."/>
            <person name="Yssel A.E.J."/>
            <person name="Chaluvadi S.R."/>
            <person name="Johnson M."/>
            <person name="Gangashetty P."/>
            <person name="Hamidou F."/>
            <person name="Sanogo M.D."/>
            <person name="Zwaenepoel A."/>
            <person name="Wallace J."/>
            <person name="Van De Peer Y."/>
            <person name="Van Deynze A."/>
        </authorList>
    </citation>
    <scope>NUCLEOTIDE SEQUENCE</scope>
    <source>
        <tissue evidence="5">Leaves</tissue>
    </source>
</reference>
<keyword evidence="6" id="KW-1185">Reference proteome</keyword>
<dbReference type="InterPro" id="IPR033121">
    <property type="entry name" value="PEPTIDASE_A1"/>
</dbReference>
<feature type="active site" evidence="2">
    <location>
        <position position="444"/>
    </location>
</feature>
<sequence>MQNCSSGSKCWYTRSSADYNNDSKISARQRFGTRHVDIDTVFGELDGLIDLDRGDESLATHIVPQRAGSRQSFHGPIGSRRSVKISLVAFEAYVMLQLSFVRSMGNSYKRVSALLFLNTCYDFMGHTTVVLGSSVGLIFTSPCHRREPNNYKQTLMTIFFDRHGGSEIRSQTLAQRMPRAGHDQQGIEATPPFFLAYMRTLQGGGEVPNTASRAAGVPNTAALAVLWVIWKSRNAMIFQTTRKDVPTMTRHIQQHVELSMCRAPADSTLRTERAITLPNGEGSHGFPGPARRRDAPRRLLGGSSRACSSGLFSPSRRGGRRGKRRELARRTRQHQRCHARTSRISRELHGPTQAQTLAHLTTSFSTGAPGGSVTASVVHRHGPCSPLRSRGGDPPSHAEILGRDQERIGPAATSKSANMTLQTHWGEPLGTSNYFITAGLVEFDTGSEESWVQCSPCRSCYVQHDPLFDPSNSSTYSTVPCDAHECGEFVGLQQNCSSSDNTCRYGVAYGDQSKTVGNLAQDTLTLTPSATVPGFLFGCGHDDAGVFGEVDGLFGFGHGKASLPSQAQASANYGEGFSYCLPSSASTIGYLTLGVASTAPTNAKFTAMLPGQGGSFYYLNITGINVAGRAIKVAPAAFQTAAGTIIDSGTAFSRLPPRVYAALRSAFRLAMGRRYKRVAAPEPFDTCYDLSGHEAVRVPSVELVFGDGATVRLDPTGVLYAWDDAAQTCLRFAPSDDGLGVLGNVQQRTLSVVYDVANQKIGFGAGGCA</sequence>
<evidence type="ECO:0000313" key="5">
    <source>
        <dbReference type="EMBL" id="KAF8781018.1"/>
    </source>
</evidence>
<protein>
    <recommendedName>
        <fullName evidence="4">Peptidase A1 domain-containing protein</fullName>
    </recommendedName>
</protein>
<dbReference type="SUPFAM" id="SSF50630">
    <property type="entry name" value="Acid proteases"/>
    <property type="match status" value="1"/>
</dbReference>
<evidence type="ECO:0000259" key="4">
    <source>
        <dbReference type="PROSITE" id="PS51767"/>
    </source>
</evidence>
<comment type="similarity">
    <text evidence="1">Belongs to the peptidase A1 family.</text>
</comment>
<dbReference type="FunFam" id="2.40.70.10:FF:000013">
    <property type="entry name" value="Aspartyl protease AED1"/>
    <property type="match status" value="1"/>
</dbReference>
<dbReference type="InterPro" id="IPR001461">
    <property type="entry name" value="Aspartic_peptidase_A1"/>
</dbReference>
<dbReference type="PANTHER" id="PTHR13683">
    <property type="entry name" value="ASPARTYL PROTEASES"/>
    <property type="match status" value="1"/>
</dbReference>
<dbReference type="GO" id="GO:0004190">
    <property type="term" value="F:aspartic-type endopeptidase activity"/>
    <property type="evidence" value="ECO:0007669"/>
    <property type="project" value="InterPro"/>
</dbReference>